<dbReference type="AlphaFoldDB" id="A0A3M7SUR7"/>
<name>A0A3M7SUR7_BRAPC</name>
<sequence>MSGNCMASLNSRSTHSKILRDTIEVSSTMNKLQSLNCCAWVDCILMLLTDVLVVGIGILNLECIVCPPPINRADAIPVNAVRIIDKLRCHQHSTVAEFNANQIIFIEMDLRWQIIY</sequence>
<dbReference type="Proteomes" id="UP000276133">
    <property type="component" value="Unassembled WGS sequence"/>
</dbReference>
<evidence type="ECO:0000313" key="2">
    <source>
        <dbReference type="Proteomes" id="UP000276133"/>
    </source>
</evidence>
<accession>A0A3M7SUR7</accession>
<comment type="caution">
    <text evidence="1">The sequence shown here is derived from an EMBL/GenBank/DDBJ whole genome shotgun (WGS) entry which is preliminary data.</text>
</comment>
<dbReference type="EMBL" id="REGN01000759">
    <property type="protein sequence ID" value="RNA39330.1"/>
    <property type="molecule type" value="Genomic_DNA"/>
</dbReference>
<gene>
    <name evidence="1" type="ORF">BpHYR1_051039</name>
</gene>
<proteinExistence type="predicted"/>
<keyword evidence="2" id="KW-1185">Reference proteome</keyword>
<evidence type="ECO:0000313" key="1">
    <source>
        <dbReference type="EMBL" id="RNA39330.1"/>
    </source>
</evidence>
<reference evidence="1 2" key="1">
    <citation type="journal article" date="2018" name="Sci. Rep.">
        <title>Genomic signatures of local adaptation to the degree of environmental predictability in rotifers.</title>
        <authorList>
            <person name="Franch-Gras L."/>
            <person name="Hahn C."/>
            <person name="Garcia-Roger E.M."/>
            <person name="Carmona M.J."/>
            <person name="Serra M."/>
            <person name="Gomez A."/>
        </authorList>
    </citation>
    <scope>NUCLEOTIDE SEQUENCE [LARGE SCALE GENOMIC DNA]</scope>
    <source>
        <strain evidence="1">HYR1</strain>
    </source>
</reference>
<organism evidence="1 2">
    <name type="scientific">Brachionus plicatilis</name>
    <name type="common">Marine rotifer</name>
    <name type="synonym">Brachionus muelleri</name>
    <dbReference type="NCBI Taxonomy" id="10195"/>
    <lineage>
        <taxon>Eukaryota</taxon>
        <taxon>Metazoa</taxon>
        <taxon>Spiralia</taxon>
        <taxon>Gnathifera</taxon>
        <taxon>Rotifera</taxon>
        <taxon>Eurotatoria</taxon>
        <taxon>Monogononta</taxon>
        <taxon>Pseudotrocha</taxon>
        <taxon>Ploima</taxon>
        <taxon>Brachionidae</taxon>
        <taxon>Brachionus</taxon>
    </lineage>
</organism>
<protein>
    <submittedName>
        <fullName evidence="1">Uncharacterized protein</fullName>
    </submittedName>
</protein>